<sequence length="306" mass="34769">MKSLAMKYPGLACLSLRKPKLATQLFLKRELAISSMGEHIERTKVNYRQNIKSGATVIETKILSPTVIGVKLRVEDHSLTFFAGQWVDVFIPNVSQIGGFSMYSPPWLLEQSQQIQLAVKKSSWPPAQWVHSSCKVGDKIQIRIGGDFYYDPPSNVPIPDMIFIAGGVGINPLLSILLQLKHHFQIPNNEKHLPKNITLLYSAKQKEELLFQDTISELKNGPLKSFDYRFFVTRFPAPDDHQCDQRGSQLREGRVMEEDLRLAISKSYVENVICFICGPPPMADAIHSQLLKMGVTAKQIKYEKWW</sequence>
<keyword evidence="5" id="KW-1185">Reference proteome</keyword>
<comment type="caution">
    <text evidence="4">The sequence shown here is derived from an EMBL/GenBank/DDBJ whole genome shotgun (WGS) entry which is preliminary data.</text>
</comment>
<proteinExistence type="predicted"/>
<dbReference type="STRING" id="35525.A0A0P5C0P9"/>
<dbReference type="PROSITE" id="PS51384">
    <property type="entry name" value="FAD_FR"/>
    <property type="match status" value="1"/>
</dbReference>
<organism evidence="4 5">
    <name type="scientific">Daphnia magna</name>
    <dbReference type="NCBI Taxonomy" id="35525"/>
    <lineage>
        <taxon>Eukaryota</taxon>
        <taxon>Metazoa</taxon>
        <taxon>Ecdysozoa</taxon>
        <taxon>Arthropoda</taxon>
        <taxon>Crustacea</taxon>
        <taxon>Branchiopoda</taxon>
        <taxon>Diplostraca</taxon>
        <taxon>Cladocera</taxon>
        <taxon>Anomopoda</taxon>
        <taxon>Daphniidae</taxon>
        <taxon>Daphnia</taxon>
    </lineage>
</organism>
<dbReference type="Gene3D" id="2.40.30.10">
    <property type="entry name" value="Translation factors"/>
    <property type="match status" value="1"/>
</dbReference>
<dbReference type="PANTHER" id="PTHR46505:SF1">
    <property type="entry name" value="OXIDOREDUCTASE NAD-BINDING DOMAIN-CONTAINING PROTEIN 1"/>
    <property type="match status" value="1"/>
</dbReference>
<dbReference type="Pfam" id="PF00175">
    <property type="entry name" value="NAD_binding_1"/>
    <property type="match status" value="1"/>
</dbReference>
<dbReference type="InterPro" id="IPR017927">
    <property type="entry name" value="FAD-bd_FR_type"/>
</dbReference>
<dbReference type="SUPFAM" id="SSF52343">
    <property type="entry name" value="Ferredoxin reductase-like, C-terminal NADP-linked domain"/>
    <property type="match status" value="1"/>
</dbReference>
<name>A0A0P5C0P9_9CRUS</name>
<gene>
    <name evidence="4" type="ORF">APZ42_020294</name>
</gene>
<dbReference type="InterPro" id="IPR039261">
    <property type="entry name" value="FNR_nucleotide-bd"/>
</dbReference>
<dbReference type="GO" id="GO:0005739">
    <property type="term" value="C:mitochondrion"/>
    <property type="evidence" value="ECO:0007669"/>
    <property type="project" value="TreeGrafter"/>
</dbReference>
<dbReference type="PANTHER" id="PTHR46505">
    <property type="entry name" value="OXIDOREDUCTASE NAD-BINDING DOMAIN-CONTAINING PROTEIN 1"/>
    <property type="match status" value="1"/>
</dbReference>
<dbReference type="InterPro" id="IPR017938">
    <property type="entry name" value="Riboflavin_synthase-like_b-brl"/>
</dbReference>
<reference evidence="4 5" key="1">
    <citation type="submission" date="2016-03" db="EMBL/GenBank/DDBJ databases">
        <title>EvidentialGene: Evidence-directed Construction of Genes on Genomes.</title>
        <authorList>
            <person name="Gilbert D.G."/>
            <person name="Choi J.-H."/>
            <person name="Mockaitis K."/>
            <person name="Colbourne J."/>
            <person name="Pfrender M."/>
        </authorList>
    </citation>
    <scope>NUCLEOTIDE SEQUENCE [LARGE SCALE GENOMIC DNA]</scope>
    <source>
        <strain evidence="4 5">Xinb3</strain>
        <tissue evidence="4">Complete organism</tissue>
    </source>
</reference>
<dbReference type="PRINTS" id="PR00410">
    <property type="entry name" value="PHEHYDRXLASE"/>
</dbReference>
<accession>A0A0P5C0P9</accession>
<protein>
    <recommendedName>
        <fullName evidence="3">Oxidoreductase NAD-binding domain-containing protein 1</fullName>
    </recommendedName>
</protein>
<dbReference type="InterPro" id="IPR001433">
    <property type="entry name" value="OxRdtase_FAD/NAD-bd"/>
</dbReference>
<dbReference type="Proteomes" id="UP000076858">
    <property type="component" value="Unassembled WGS sequence"/>
</dbReference>
<keyword evidence="2" id="KW-0520">NAD</keyword>
<dbReference type="AlphaFoldDB" id="A0A0P5C0P9"/>
<dbReference type="EMBL" id="LRGB01000966">
    <property type="protein sequence ID" value="KZS14334.1"/>
    <property type="molecule type" value="Genomic_DNA"/>
</dbReference>
<evidence type="ECO:0000256" key="1">
    <source>
        <dbReference type="ARBA" id="ARBA00023002"/>
    </source>
</evidence>
<keyword evidence="1" id="KW-0560">Oxidoreductase</keyword>
<dbReference type="SUPFAM" id="SSF63380">
    <property type="entry name" value="Riboflavin synthase domain-like"/>
    <property type="match status" value="1"/>
</dbReference>
<dbReference type="InterPro" id="IPR052128">
    <property type="entry name" value="Oxidoreductase_NAD-binding"/>
</dbReference>
<evidence type="ECO:0000313" key="4">
    <source>
        <dbReference type="EMBL" id="KZS14334.1"/>
    </source>
</evidence>
<dbReference type="CDD" id="cd00322">
    <property type="entry name" value="FNR_like"/>
    <property type="match status" value="1"/>
</dbReference>
<dbReference type="GO" id="GO:0016491">
    <property type="term" value="F:oxidoreductase activity"/>
    <property type="evidence" value="ECO:0007669"/>
    <property type="project" value="UniProtKB-KW"/>
</dbReference>
<evidence type="ECO:0000256" key="2">
    <source>
        <dbReference type="ARBA" id="ARBA00023027"/>
    </source>
</evidence>
<dbReference type="Gene3D" id="3.40.50.80">
    <property type="entry name" value="Nucleotide-binding domain of ferredoxin-NADP reductase (FNR) module"/>
    <property type="match status" value="1"/>
</dbReference>
<dbReference type="OrthoDB" id="436496at2759"/>
<evidence type="ECO:0000313" key="5">
    <source>
        <dbReference type="Proteomes" id="UP000076858"/>
    </source>
</evidence>
<evidence type="ECO:0000256" key="3">
    <source>
        <dbReference type="ARBA" id="ARBA00040516"/>
    </source>
</evidence>